<evidence type="ECO:0000259" key="8">
    <source>
        <dbReference type="Pfam" id="PF02656"/>
    </source>
</evidence>
<keyword evidence="3 7" id="KW-0812">Transmembrane</keyword>
<dbReference type="Proteomes" id="UP000053815">
    <property type="component" value="Unassembled WGS sequence"/>
</dbReference>
<evidence type="ECO:0000256" key="5">
    <source>
        <dbReference type="ARBA" id="ARBA00023136"/>
    </source>
</evidence>
<evidence type="ECO:0000256" key="7">
    <source>
        <dbReference type="SAM" id="Phobius"/>
    </source>
</evidence>
<evidence type="ECO:0000313" key="10">
    <source>
        <dbReference type="Proteomes" id="UP000053815"/>
    </source>
</evidence>
<keyword evidence="10" id="KW-1185">Reference proteome</keyword>
<evidence type="ECO:0000256" key="3">
    <source>
        <dbReference type="ARBA" id="ARBA00022692"/>
    </source>
</evidence>
<evidence type="ECO:0000256" key="6">
    <source>
        <dbReference type="SAM" id="MobiDB-lite"/>
    </source>
</evidence>
<protein>
    <recommendedName>
        <fullName evidence="8">DUF202 domain-containing protein</fullName>
    </recommendedName>
</protein>
<proteinExistence type="predicted"/>
<feature type="region of interest" description="Disordered" evidence="6">
    <location>
        <begin position="1"/>
        <end position="39"/>
    </location>
</feature>
<comment type="subcellular location">
    <subcellularLocation>
        <location evidence="1">Cell membrane</location>
        <topology evidence="1">Multi-pass membrane protein</topology>
    </subcellularLocation>
</comment>
<organism evidence="9">
    <name type="scientific">Mucor ambiguus</name>
    <dbReference type="NCBI Taxonomy" id="91626"/>
    <lineage>
        <taxon>Eukaryota</taxon>
        <taxon>Fungi</taxon>
        <taxon>Fungi incertae sedis</taxon>
        <taxon>Mucoromycota</taxon>
        <taxon>Mucoromycotina</taxon>
        <taxon>Mucoromycetes</taxon>
        <taxon>Mucorales</taxon>
        <taxon>Mucorineae</taxon>
        <taxon>Mucoraceae</taxon>
        <taxon>Mucor</taxon>
    </lineage>
</organism>
<feature type="region of interest" description="Disordered" evidence="6">
    <location>
        <begin position="57"/>
        <end position="79"/>
    </location>
</feature>
<reference evidence="9" key="1">
    <citation type="submission" date="2014-09" db="EMBL/GenBank/DDBJ databases">
        <title>Draft genome sequence of an oleaginous Mucoromycotina fungus Mucor ambiguus NBRC6742.</title>
        <authorList>
            <person name="Takeda I."/>
            <person name="Yamane N."/>
            <person name="Morita T."/>
            <person name="Tamano K."/>
            <person name="Machida M."/>
            <person name="Baker S."/>
            <person name="Koike H."/>
        </authorList>
    </citation>
    <scope>NUCLEOTIDE SEQUENCE</scope>
    <source>
        <strain evidence="9">NBRC 6742</strain>
    </source>
</reference>
<feature type="transmembrane region" description="Helical" evidence="7">
    <location>
        <begin position="116"/>
        <end position="137"/>
    </location>
</feature>
<keyword evidence="5 7" id="KW-0472">Membrane</keyword>
<dbReference type="Pfam" id="PF02656">
    <property type="entry name" value="DUF202"/>
    <property type="match status" value="1"/>
</dbReference>
<keyword evidence="2" id="KW-1003">Cell membrane</keyword>
<feature type="domain" description="DUF202" evidence="8">
    <location>
        <begin position="107"/>
        <end position="180"/>
    </location>
</feature>
<accession>A0A0C9MIB3</accession>
<dbReference type="InterPro" id="IPR003807">
    <property type="entry name" value="DUF202"/>
</dbReference>
<dbReference type="InterPro" id="IPR052053">
    <property type="entry name" value="IM_YidH-like"/>
</dbReference>
<feature type="transmembrane region" description="Helical" evidence="7">
    <location>
        <begin position="194"/>
        <end position="215"/>
    </location>
</feature>
<dbReference type="GO" id="GO:0005886">
    <property type="term" value="C:plasma membrane"/>
    <property type="evidence" value="ECO:0007669"/>
    <property type="project" value="UniProtKB-SubCell"/>
</dbReference>
<keyword evidence="4 7" id="KW-1133">Transmembrane helix</keyword>
<feature type="transmembrane region" description="Helical" evidence="7">
    <location>
        <begin position="157"/>
        <end position="173"/>
    </location>
</feature>
<evidence type="ECO:0000256" key="1">
    <source>
        <dbReference type="ARBA" id="ARBA00004651"/>
    </source>
</evidence>
<evidence type="ECO:0000256" key="4">
    <source>
        <dbReference type="ARBA" id="ARBA00022989"/>
    </source>
</evidence>
<gene>
    <name evidence="9" type="ORF">MAM1_0149c06606</name>
</gene>
<sequence>MKNTTKDSDTTLTRDTVISSHEAASPLSRHRSQLQQAHSEEILAQLDPPFLVKTKTREEKESMRQQFKKQEEQKKERSAKSPYRLLGNVYAKFSTSFMLENKAATARDHLANERTFLAWLRTSLSLITVGVAITQLYHLTPPGENNQVTHAKAGKSLGAAFVIFSIVFLYFANARYFHTQIAMTKGQFPASRGAVIFGSTCILAVLIAMFVIIVIDLK</sequence>
<dbReference type="EMBL" id="DF836438">
    <property type="protein sequence ID" value="GAN07114.1"/>
    <property type="molecule type" value="Genomic_DNA"/>
</dbReference>
<dbReference type="PANTHER" id="PTHR34187">
    <property type="entry name" value="FGR18P"/>
    <property type="match status" value="1"/>
</dbReference>
<evidence type="ECO:0000313" key="9">
    <source>
        <dbReference type="EMBL" id="GAN07114.1"/>
    </source>
</evidence>
<dbReference type="AlphaFoldDB" id="A0A0C9MIB3"/>
<name>A0A0C9MIB3_9FUNG</name>
<evidence type="ECO:0000256" key="2">
    <source>
        <dbReference type="ARBA" id="ARBA00022475"/>
    </source>
</evidence>
<feature type="compositionally biased region" description="Polar residues" evidence="6">
    <location>
        <begin position="10"/>
        <end position="19"/>
    </location>
</feature>
<dbReference type="OrthoDB" id="199599at2759"/>
<dbReference type="PANTHER" id="PTHR34187:SF2">
    <property type="entry name" value="DUF202 DOMAIN-CONTAINING PROTEIN"/>
    <property type="match status" value="1"/>
</dbReference>